<dbReference type="PANTHER" id="PTHR15036:SF83">
    <property type="entry name" value="AGRIN"/>
    <property type="match status" value="1"/>
</dbReference>
<dbReference type="EMBL" id="JAHRIO010091651">
    <property type="protein sequence ID" value="MEQ2188853.1"/>
    <property type="molecule type" value="Genomic_DNA"/>
</dbReference>
<dbReference type="InterPro" id="IPR001791">
    <property type="entry name" value="Laminin_G"/>
</dbReference>
<protein>
    <recommendedName>
        <fullName evidence="3">Laminin G domain-containing protein</fullName>
    </recommendedName>
</protein>
<keyword evidence="5" id="KW-1185">Reference proteome</keyword>
<feature type="region of interest" description="Disordered" evidence="2">
    <location>
        <begin position="1"/>
        <end position="29"/>
    </location>
</feature>
<dbReference type="InterPro" id="IPR013320">
    <property type="entry name" value="ConA-like_dom_sf"/>
</dbReference>
<gene>
    <name evidence="4" type="ORF">GOODEAATRI_019221</name>
</gene>
<evidence type="ECO:0000313" key="5">
    <source>
        <dbReference type="Proteomes" id="UP001476798"/>
    </source>
</evidence>
<comment type="caution">
    <text evidence="1">Lacks conserved residue(s) required for the propagation of feature annotation.</text>
</comment>
<dbReference type="SUPFAM" id="SSF49899">
    <property type="entry name" value="Concanavalin A-like lectins/glucanases"/>
    <property type="match status" value="1"/>
</dbReference>
<dbReference type="PROSITE" id="PS50025">
    <property type="entry name" value="LAM_G_DOMAIN"/>
    <property type="match status" value="1"/>
</dbReference>
<organism evidence="4 5">
    <name type="scientific">Goodea atripinnis</name>
    <dbReference type="NCBI Taxonomy" id="208336"/>
    <lineage>
        <taxon>Eukaryota</taxon>
        <taxon>Metazoa</taxon>
        <taxon>Chordata</taxon>
        <taxon>Craniata</taxon>
        <taxon>Vertebrata</taxon>
        <taxon>Euteleostomi</taxon>
        <taxon>Actinopterygii</taxon>
        <taxon>Neopterygii</taxon>
        <taxon>Teleostei</taxon>
        <taxon>Neoteleostei</taxon>
        <taxon>Acanthomorphata</taxon>
        <taxon>Ovalentaria</taxon>
        <taxon>Atherinomorphae</taxon>
        <taxon>Cyprinodontiformes</taxon>
        <taxon>Goodeidae</taxon>
        <taxon>Goodea</taxon>
    </lineage>
</organism>
<dbReference type="CDD" id="cd00110">
    <property type="entry name" value="LamG"/>
    <property type="match status" value="1"/>
</dbReference>
<sequence length="226" mass="25921">EVTGAQGLHGGSSQSPGAKRLHPGLRGGPFQTRSELLSIHHSIVYDYYHHHHRCSHNSHLHHHNQTSGNFPLRHTSHTRNSPQALWQQTYYHHGSTGQQIAPYHLNINHYNHSATCHNHIQKGVSAQDPKTLRLSPVPPRWHLRGRWQRLQLQVPCWTRRGVINYFIPSFGGQSYLAFQTMSAYHTVRIAMEFRASEMNGLLLYNGQMKKKDFISLALVNGRVELK</sequence>
<dbReference type="Pfam" id="PF00054">
    <property type="entry name" value="Laminin_G_1"/>
    <property type="match status" value="1"/>
</dbReference>
<comment type="caution">
    <text evidence="4">The sequence shown here is derived from an EMBL/GenBank/DDBJ whole genome shotgun (WGS) entry which is preliminary data.</text>
</comment>
<dbReference type="Proteomes" id="UP001476798">
    <property type="component" value="Unassembled WGS sequence"/>
</dbReference>
<feature type="domain" description="Laminin G" evidence="3">
    <location>
        <begin position="165"/>
        <end position="226"/>
    </location>
</feature>
<evidence type="ECO:0000256" key="2">
    <source>
        <dbReference type="SAM" id="MobiDB-lite"/>
    </source>
</evidence>
<accession>A0ABV0PZ95</accession>
<evidence type="ECO:0000313" key="4">
    <source>
        <dbReference type="EMBL" id="MEQ2188853.1"/>
    </source>
</evidence>
<name>A0ABV0PZ95_9TELE</name>
<evidence type="ECO:0000256" key="1">
    <source>
        <dbReference type="PROSITE-ProRule" id="PRU00122"/>
    </source>
</evidence>
<evidence type="ECO:0000259" key="3">
    <source>
        <dbReference type="PROSITE" id="PS50025"/>
    </source>
</evidence>
<dbReference type="Gene3D" id="2.60.120.200">
    <property type="match status" value="1"/>
</dbReference>
<feature type="region of interest" description="Disordered" evidence="2">
    <location>
        <begin position="57"/>
        <end position="78"/>
    </location>
</feature>
<proteinExistence type="predicted"/>
<dbReference type="InterPro" id="IPR050372">
    <property type="entry name" value="Neurexin-related_CASP"/>
</dbReference>
<reference evidence="4 5" key="1">
    <citation type="submission" date="2021-06" db="EMBL/GenBank/DDBJ databases">
        <authorList>
            <person name="Palmer J.M."/>
        </authorList>
    </citation>
    <scope>NUCLEOTIDE SEQUENCE [LARGE SCALE GENOMIC DNA]</scope>
    <source>
        <strain evidence="4 5">GA_2019</strain>
        <tissue evidence="4">Muscle</tissue>
    </source>
</reference>
<feature type="non-terminal residue" evidence="4">
    <location>
        <position position="1"/>
    </location>
</feature>
<dbReference type="PANTHER" id="PTHR15036">
    <property type="entry name" value="PIKACHURIN-LIKE PROTEIN"/>
    <property type="match status" value="1"/>
</dbReference>